<dbReference type="Gene3D" id="1.10.260.40">
    <property type="entry name" value="lambda repressor-like DNA-binding domains"/>
    <property type="match status" value="1"/>
</dbReference>
<gene>
    <name evidence="5" type="ORF">BWR60_09345</name>
</gene>
<sequence>MADVAAYAGVGMITVSRVLREPHRVSETLRRIVNDAIRELNYVPNLSARALASTRSGVIGALVPSLTQVVFADVLRGIYDGVDGTELQIQVGNTRYDPLEEERLVGLFLRQKPSAMIVSGINQTAQARRMLEQAGCPVVQIMDLSPDPIDRIIGFSHEDAGRRMTEHLIDQGYTRIAFLSGWMNSRSAGRRGGYQKALEAAGLDRPGLIHSISESSLRHLLDKVNPATGRPMLEFATPALGRELFRRALAADPALDAVFCNNDILALGVLFECLQRGIRVPEDMGIAGFNDLDFMEAAEPSLSSVRTHRYRVGHSAVAAIREQLAGRSPGPRILDVGTEVMTRRSTARATRRT</sequence>
<dbReference type="PANTHER" id="PTHR30146:SF2">
    <property type="entry name" value="HTH-TYPE TRANSCRIPTIONAL REGULATOR GNTR"/>
    <property type="match status" value="1"/>
</dbReference>
<evidence type="ECO:0000256" key="2">
    <source>
        <dbReference type="ARBA" id="ARBA00023125"/>
    </source>
</evidence>
<evidence type="ECO:0000313" key="6">
    <source>
        <dbReference type="Proteomes" id="UP000196655"/>
    </source>
</evidence>
<dbReference type="Pfam" id="PF13377">
    <property type="entry name" value="Peripla_BP_3"/>
    <property type="match status" value="1"/>
</dbReference>
<dbReference type="PANTHER" id="PTHR30146">
    <property type="entry name" value="LACI-RELATED TRANSCRIPTIONAL REPRESSOR"/>
    <property type="match status" value="1"/>
</dbReference>
<dbReference type="AlphaFoldDB" id="A0A211ZQ79"/>
<dbReference type="CDD" id="cd01392">
    <property type="entry name" value="HTH_LacI"/>
    <property type="match status" value="1"/>
</dbReference>
<keyword evidence="3" id="KW-0804">Transcription</keyword>
<protein>
    <submittedName>
        <fullName evidence="5">Transcriptional regulator</fullName>
    </submittedName>
</protein>
<name>A0A211ZQ79_9PROT</name>
<dbReference type="Pfam" id="PF00356">
    <property type="entry name" value="LacI"/>
    <property type="match status" value="1"/>
</dbReference>
<evidence type="ECO:0000256" key="1">
    <source>
        <dbReference type="ARBA" id="ARBA00023015"/>
    </source>
</evidence>
<comment type="caution">
    <text evidence="5">The sequence shown here is derived from an EMBL/GenBank/DDBJ whole genome shotgun (WGS) entry which is preliminary data.</text>
</comment>
<dbReference type="EMBL" id="NHON01000013">
    <property type="protein sequence ID" value="OWJ67400.1"/>
    <property type="molecule type" value="Genomic_DNA"/>
</dbReference>
<dbReference type="CDD" id="cd01575">
    <property type="entry name" value="PBP1_GntR"/>
    <property type="match status" value="1"/>
</dbReference>
<accession>A0A211ZQ79</accession>
<keyword evidence="6" id="KW-1185">Reference proteome</keyword>
<dbReference type="SUPFAM" id="SSF53822">
    <property type="entry name" value="Periplasmic binding protein-like I"/>
    <property type="match status" value="1"/>
</dbReference>
<dbReference type="RefSeq" id="WP_088150742.1">
    <property type="nucleotide sequence ID" value="NZ_NHON01000013.1"/>
</dbReference>
<keyword evidence="2" id="KW-0238">DNA-binding</keyword>
<feature type="domain" description="HTH lacI-type" evidence="4">
    <location>
        <begin position="1"/>
        <end position="53"/>
    </location>
</feature>
<dbReference type="PROSITE" id="PS50932">
    <property type="entry name" value="HTH_LACI_2"/>
    <property type="match status" value="1"/>
</dbReference>
<dbReference type="InterPro" id="IPR046335">
    <property type="entry name" value="LacI/GalR-like_sensor"/>
</dbReference>
<dbReference type="OrthoDB" id="7170131at2"/>
<dbReference type="Proteomes" id="UP000196655">
    <property type="component" value="Unassembled WGS sequence"/>
</dbReference>
<dbReference type="InterPro" id="IPR000843">
    <property type="entry name" value="HTH_LacI"/>
</dbReference>
<proteinExistence type="predicted"/>
<evidence type="ECO:0000259" key="4">
    <source>
        <dbReference type="PROSITE" id="PS50932"/>
    </source>
</evidence>
<evidence type="ECO:0000313" key="5">
    <source>
        <dbReference type="EMBL" id="OWJ67400.1"/>
    </source>
</evidence>
<keyword evidence="1" id="KW-0805">Transcription regulation</keyword>
<dbReference type="Gene3D" id="3.40.50.2300">
    <property type="match status" value="2"/>
</dbReference>
<dbReference type="SUPFAM" id="SSF47413">
    <property type="entry name" value="lambda repressor-like DNA-binding domains"/>
    <property type="match status" value="1"/>
</dbReference>
<dbReference type="GO" id="GO:0000976">
    <property type="term" value="F:transcription cis-regulatory region binding"/>
    <property type="evidence" value="ECO:0007669"/>
    <property type="project" value="TreeGrafter"/>
</dbReference>
<dbReference type="InterPro" id="IPR010982">
    <property type="entry name" value="Lambda_DNA-bd_dom_sf"/>
</dbReference>
<reference evidence="6" key="1">
    <citation type="submission" date="2017-05" db="EMBL/GenBank/DDBJ databases">
        <authorList>
            <person name="Macchi M."/>
            <person name="Festa S."/>
            <person name="Coppotelli B.M."/>
            <person name="Morelli I.S."/>
        </authorList>
    </citation>
    <scope>NUCLEOTIDE SEQUENCE [LARGE SCALE GENOMIC DNA]</scope>
    <source>
        <strain evidence="6">I</strain>
    </source>
</reference>
<organism evidence="5 6">
    <name type="scientific">Inquilinus limosus</name>
    <dbReference type="NCBI Taxonomy" id="171674"/>
    <lineage>
        <taxon>Bacteria</taxon>
        <taxon>Pseudomonadati</taxon>
        <taxon>Pseudomonadota</taxon>
        <taxon>Alphaproteobacteria</taxon>
        <taxon>Rhodospirillales</taxon>
        <taxon>Rhodospirillaceae</taxon>
        <taxon>Inquilinus</taxon>
    </lineage>
</organism>
<evidence type="ECO:0000256" key="3">
    <source>
        <dbReference type="ARBA" id="ARBA00023163"/>
    </source>
</evidence>
<dbReference type="InterPro" id="IPR028082">
    <property type="entry name" value="Peripla_BP_I"/>
</dbReference>
<dbReference type="SMART" id="SM00354">
    <property type="entry name" value="HTH_LACI"/>
    <property type="match status" value="1"/>
</dbReference>
<dbReference type="GO" id="GO:0003700">
    <property type="term" value="F:DNA-binding transcription factor activity"/>
    <property type="evidence" value="ECO:0007669"/>
    <property type="project" value="TreeGrafter"/>
</dbReference>